<dbReference type="EMBL" id="CAJOAY010003078">
    <property type="protein sequence ID" value="CAF4000586.1"/>
    <property type="molecule type" value="Genomic_DNA"/>
</dbReference>
<evidence type="ECO:0000313" key="2">
    <source>
        <dbReference type="EMBL" id="CAF4000586.1"/>
    </source>
</evidence>
<gene>
    <name evidence="2" type="ORF">OKA104_LOCUS29756</name>
</gene>
<comment type="function">
    <text evidence="1">Introduces a single-strand break via transesterification at a target site in duplex DNA. Releases the supercoiling and torsional tension of DNA introduced during the DNA replication and transcription by transiently cleaving and rejoining one strand of the DNA duplex. The scissile phosphodiester is attacked by the catalytic tyrosine of the enzyme, resulting in the formation of a DNA-(5'-phosphotyrosyl)-enzyme intermediate and the expulsion of a 3'-OH DNA strand.</text>
</comment>
<dbReference type="GO" id="GO:0003917">
    <property type="term" value="F:DNA topoisomerase type I (single strand cut, ATP-independent) activity"/>
    <property type="evidence" value="ECO:0007669"/>
    <property type="project" value="UniProtKB-EC"/>
</dbReference>
<reference evidence="2" key="1">
    <citation type="submission" date="2021-02" db="EMBL/GenBank/DDBJ databases">
        <authorList>
            <person name="Nowell W R."/>
        </authorList>
    </citation>
    <scope>NUCLEOTIDE SEQUENCE</scope>
</reference>
<dbReference type="PANTHER" id="PTHR11390:SF21">
    <property type="entry name" value="DNA TOPOISOMERASE 3-ALPHA"/>
    <property type="match status" value="1"/>
</dbReference>
<dbReference type="SUPFAM" id="SSF56712">
    <property type="entry name" value="Prokaryotic type I DNA topoisomerase"/>
    <property type="match status" value="1"/>
</dbReference>
<dbReference type="EC" id="5.6.2.1" evidence="1"/>
<accession>A0A819NN89</accession>
<dbReference type="GO" id="GO:0003677">
    <property type="term" value="F:DNA binding"/>
    <property type="evidence" value="ECO:0007669"/>
    <property type="project" value="UniProtKB-KW"/>
</dbReference>
<keyword evidence="1" id="KW-0238">DNA-binding</keyword>
<dbReference type="InterPro" id="IPR023405">
    <property type="entry name" value="Topo_IA_core_domain"/>
</dbReference>
<dbReference type="GO" id="GO:0006281">
    <property type="term" value="P:DNA repair"/>
    <property type="evidence" value="ECO:0007669"/>
    <property type="project" value="TreeGrafter"/>
</dbReference>
<evidence type="ECO:0000313" key="3">
    <source>
        <dbReference type="Proteomes" id="UP000663881"/>
    </source>
</evidence>
<dbReference type="PANTHER" id="PTHR11390">
    <property type="entry name" value="PROKARYOTIC DNA TOPOISOMERASE"/>
    <property type="match status" value="1"/>
</dbReference>
<dbReference type="Proteomes" id="UP000663881">
    <property type="component" value="Unassembled WGS sequence"/>
</dbReference>
<dbReference type="AlphaFoldDB" id="A0A819NN89"/>
<dbReference type="GO" id="GO:0031422">
    <property type="term" value="C:RecQ family helicase-topoisomerase III complex"/>
    <property type="evidence" value="ECO:0007669"/>
    <property type="project" value="TreeGrafter"/>
</dbReference>
<keyword evidence="1" id="KW-0799">Topoisomerase</keyword>
<dbReference type="GO" id="GO:0006265">
    <property type="term" value="P:DNA topological change"/>
    <property type="evidence" value="ECO:0007669"/>
    <property type="project" value="InterPro"/>
</dbReference>
<dbReference type="Gene3D" id="3.40.50.140">
    <property type="match status" value="1"/>
</dbReference>
<evidence type="ECO:0000256" key="1">
    <source>
        <dbReference type="RuleBase" id="RU362092"/>
    </source>
</evidence>
<dbReference type="GO" id="GO:0005634">
    <property type="term" value="C:nucleus"/>
    <property type="evidence" value="ECO:0007669"/>
    <property type="project" value="TreeGrafter"/>
</dbReference>
<feature type="non-terminal residue" evidence="2">
    <location>
        <position position="1"/>
    </location>
</feature>
<dbReference type="GO" id="GO:0006310">
    <property type="term" value="P:DNA recombination"/>
    <property type="evidence" value="ECO:0007669"/>
    <property type="project" value="TreeGrafter"/>
</dbReference>
<dbReference type="InterPro" id="IPR000380">
    <property type="entry name" value="Topo_IA"/>
</dbReference>
<comment type="catalytic activity">
    <reaction evidence="1">
        <text>ATP-independent breakage of single-stranded DNA, followed by passage and rejoining.</text>
        <dbReference type="EC" id="5.6.2.1"/>
    </reaction>
</comment>
<comment type="caution">
    <text evidence="2">The sequence shown here is derived from an EMBL/GenBank/DDBJ whole genome shotgun (WGS) entry which is preliminary data.</text>
</comment>
<protein>
    <recommendedName>
        <fullName evidence="1">DNA topoisomerase</fullName>
        <ecNumber evidence="1">5.6.2.1</ecNumber>
    </recommendedName>
</protein>
<proteinExistence type="inferred from homology"/>
<organism evidence="2 3">
    <name type="scientific">Adineta steineri</name>
    <dbReference type="NCBI Taxonomy" id="433720"/>
    <lineage>
        <taxon>Eukaryota</taxon>
        <taxon>Metazoa</taxon>
        <taxon>Spiralia</taxon>
        <taxon>Gnathifera</taxon>
        <taxon>Rotifera</taxon>
        <taxon>Eurotatoria</taxon>
        <taxon>Bdelloidea</taxon>
        <taxon>Adinetida</taxon>
        <taxon>Adinetidae</taxon>
        <taxon>Adineta</taxon>
    </lineage>
</organism>
<keyword evidence="1" id="KW-0413">Isomerase</keyword>
<comment type="similarity">
    <text evidence="1">Belongs to the type IA topoisomerase family.</text>
</comment>
<name>A0A819NN89_9BILA</name>
<sequence>MHRVLNVAEKNDAAKSLARLLSKNGASMREGFSRYNKIYEFNYQLFNQPVQMI</sequence>